<gene>
    <name evidence="1" type="ORF">GO495_25365</name>
</gene>
<evidence type="ECO:0000313" key="2">
    <source>
        <dbReference type="Proteomes" id="UP000468388"/>
    </source>
</evidence>
<protein>
    <submittedName>
        <fullName evidence="1">Uncharacterized protein</fullName>
    </submittedName>
</protein>
<reference evidence="1 2" key="1">
    <citation type="submission" date="2019-12" db="EMBL/GenBank/DDBJ databases">
        <title>The draft genomic sequence of strain Chitinophaga oryziterrae JCM 16595.</title>
        <authorList>
            <person name="Zhang X."/>
        </authorList>
    </citation>
    <scope>NUCLEOTIDE SEQUENCE [LARGE SCALE GENOMIC DNA]</scope>
    <source>
        <strain evidence="1 2">JCM 16595</strain>
    </source>
</reference>
<accession>A0A6N8JFF5</accession>
<proteinExistence type="predicted"/>
<dbReference type="RefSeq" id="WP_157302757.1">
    <property type="nucleotide sequence ID" value="NZ_BAAAZB010000001.1"/>
</dbReference>
<name>A0A6N8JFF5_9BACT</name>
<evidence type="ECO:0000313" key="1">
    <source>
        <dbReference type="EMBL" id="MVT43950.1"/>
    </source>
</evidence>
<comment type="caution">
    <text evidence="1">The sequence shown here is derived from an EMBL/GenBank/DDBJ whole genome shotgun (WGS) entry which is preliminary data.</text>
</comment>
<dbReference type="OrthoDB" id="610610at2"/>
<organism evidence="1 2">
    <name type="scientific">Chitinophaga oryziterrae</name>
    <dbReference type="NCBI Taxonomy" id="1031224"/>
    <lineage>
        <taxon>Bacteria</taxon>
        <taxon>Pseudomonadati</taxon>
        <taxon>Bacteroidota</taxon>
        <taxon>Chitinophagia</taxon>
        <taxon>Chitinophagales</taxon>
        <taxon>Chitinophagaceae</taxon>
        <taxon>Chitinophaga</taxon>
    </lineage>
</organism>
<sequence length="1463" mass="159708">MIIRRGNPLPAVATALLLFLLSFLRPVIVLSSPVNQIDTAGANAYVQGLFKEIQDKGRFINALNNEDMGTLPVGLVREINGKTYVIAIDSARMTTTGAYFSAYFRFTFPGTSNDLIFGGKNIGFTPGGVSAVTATKLVLLNDQNIHINDHVDLSFPGNGDNYIEWDCNGFKDANLSAVFEFDSTWLQPEDTKTDKLRAALKVNVTDLSNIIAAVDIPAFHIAKMTDFSFKVKNAVVDMSDVANPGGLNVTGDMLDDPASPLLWRGFFLQELEVGLPQQVATREGRPKVTVTNFIIDDQGVSGSLTAENIVRLGDASAGGWPLSIDKIGVSFSKNKLNGGTLGGMLRVNFIGEDPLAYDASVSMRGNDTYYSFSLKTTVDKTYSFFAGNITLGKDSRISITKTEKDFLPVAVLNGKVTLNKSVLNVNNIAFQDLTLSTQKPYVHSGTFDIGTAGGSKMGGFPIGFDSIHIGIAEGKIGIGATVRLNFMNSSDKGFGGSTSFIVTASQEEEVQTVTVNNLPVQKTTTHWKLDKVTISDIDLTVAVMAFKMHGILSIFDNHPVYGNGFRGFLDFTIPGPIPQAKATAYFGSKDDYRYWHVDAYIGVTIPITPIIKINGLMGGMSYHMERPSDFDPYDSRNAIDNKGGLKDVSEIFQYIPVKEAGLGFMGGVSLALTADMVVNANVALEVQFGTDGGFRYAQFDGAGYVLHKAVKAKSKSEAGEDDSAPAWVQFKMRYDNVNHTFDANSKTYINIAGVLKGVNERGLVGEAALHIAPDDWWFYIGRPSQMFGLSILGLAEVKTYFMMGTRVEDMPPLPKEVSEVFDDVNTNFMAMENSMKSGSGFGYGIHFSAGFKFDYGVYGEFAIGAGSDILLRDYGEARCKGSNSIIGFNGWYAAGQAYAYLKGDVGIRVKVFGKKRGFSIAKLSAAVLLQAKFPNPSWFRGMVGVKYSVLGGMIKGKANIKVELGTQCELVNAKELNITIINDIKPDDNTSDISVFATPQVAFNMPVVKPFSMLNENDEVATYRIQLDALTLQKDNAFITGTTTMSDDGTSASLTLRDILPPTSKLTASARVHVERQNGSNWDSLKADFEVKSATFTTGAAPDNIPWENVAYAYPVNRQYNFLPKEYNKGYIKLKRGQPYLFTTTDDSGKKWKITAAMTQAGAQVLTPAFNYDEGMAQVNFDIPQNMAKEAVYTFNIVRSSLDGQTAANNVQTQSQTDVSADGDSTTIAQTTLKGNATSAVSKEVINYSFRTSKYNTFIEKMSATSDPRDLFDVATNYISVIGQRFDAAESFDKFETEGDNTFSTKPLISLVAGTNNSWLQTQLMPLIYTGYPFNAGMTITRDLTTTGGIPPLDAVRLYNANTSGYRLEDAAISEGLAPTIQDRCRFMYYVSFVANDDYHELLNKANRLYINGVTATPAISKLLTSTYPDLQGNIYYPVELKYRLPGSNNITSSVTRSIYYKL</sequence>
<dbReference type="Proteomes" id="UP000468388">
    <property type="component" value="Unassembled WGS sequence"/>
</dbReference>
<dbReference type="EMBL" id="WRXO01000009">
    <property type="protein sequence ID" value="MVT43950.1"/>
    <property type="molecule type" value="Genomic_DNA"/>
</dbReference>
<keyword evidence="2" id="KW-1185">Reference proteome</keyword>